<gene>
    <name evidence="2" type="ORF">APQ99_02063</name>
</gene>
<sequence>MGLPMGATVKSVTAASRQEPTSDTQKVRTVECRNDHEFFVRFEW</sequence>
<dbReference type="Proteomes" id="UP000323075">
    <property type="component" value="Unassembled WGS sequence"/>
</dbReference>
<name>A0A663A7D5_HALS9</name>
<protein>
    <submittedName>
        <fullName evidence="2">Uncharacterized protein</fullName>
    </submittedName>
</protein>
<comment type="caution">
    <text evidence="2">The sequence shown here is derived from an EMBL/GenBank/DDBJ whole genome shotgun (WGS) entry which is preliminary data.</text>
</comment>
<proteinExistence type="predicted"/>
<evidence type="ECO:0000256" key="1">
    <source>
        <dbReference type="SAM" id="MobiDB-lite"/>
    </source>
</evidence>
<reference evidence="2 3" key="1">
    <citation type="submission" date="2019-07" db="EMBL/GenBank/DDBJ databases">
        <title>Genomic Encyclopedia of Archaeal and Bacterial Type Strains, Phase II (KMG-II): from individual species to whole genera.</title>
        <authorList>
            <person name="Goeker M."/>
        </authorList>
    </citation>
    <scope>NUCLEOTIDE SEQUENCE [LARGE SCALE GENOMIC DNA]</scope>
    <source>
        <strain evidence="2 3">DSM 3754</strain>
    </source>
</reference>
<dbReference type="InterPro" id="IPR053463">
    <property type="entry name" value="Brz_Regulator"/>
</dbReference>
<evidence type="ECO:0000313" key="3">
    <source>
        <dbReference type="Proteomes" id="UP000323075"/>
    </source>
</evidence>
<dbReference type="AlphaFoldDB" id="A0A663A7D5"/>
<evidence type="ECO:0000313" key="2">
    <source>
        <dbReference type="EMBL" id="TYO75103.1"/>
    </source>
</evidence>
<feature type="compositionally biased region" description="Polar residues" evidence="1">
    <location>
        <begin position="10"/>
        <end position="24"/>
    </location>
</feature>
<accession>A0A663A7D5</accession>
<dbReference type="Pfam" id="PF23454">
    <property type="entry name" value="Zn_ribbon_Brz"/>
    <property type="match status" value="1"/>
</dbReference>
<feature type="region of interest" description="Disordered" evidence="1">
    <location>
        <begin position="1"/>
        <end position="27"/>
    </location>
</feature>
<organism evidence="2 3">
    <name type="scientific">Halobacterium salinarum (strain ATCC 33171 / DSM 3754 / JCM 8978 / NBRC 102687 / NCIMB 764 / 91-R6)</name>
    <dbReference type="NCBI Taxonomy" id="2597657"/>
    <lineage>
        <taxon>Archaea</taxon>
        <taxon>Methanobacteriati</taxon>
        <taxon>Methanobacteriota</taxon>
        <taxon>Stenosarchaea group</taxon>
        <taxon>Halobacteria</taxon>
        <taxon>Halobacteriales</taxon>
        <taxon>Halobacteriaceae</taxon>
        <taxon>Halobacterium</taxon>
    </lineage>
</organism>
<dbReference type="EMBL" id="VRYN01000007">
    <property type="protein sequence ID" value="TYO75103.1"/>
    <property type="molecule type" value="Genomic_DNA"/>
</dbReference>